<name>A0ABX5M7Y5_9PROT</name>
<accession>A0ABX5M7Y5</accession>
<dbReference type="Proteomes" id="UP000247780">
    <property type="component" value="Unassembled WGS sequence"/>
</dbReference>
<organism evidence="1 2">
    <name type="scientific">Nitrosomonas eutropha</name>
    <dbReference type="NCBI Taxonomy" id="916"/>
    <lineage>
        <taxon>Bacteria</taxon>
        <taxon>Pseudomonadati</taxon>
        <taxon>Pseudomonadota</taxon>
        <taxon>Betaproteobacteria</taxon>
        <taxon>Nitrosomonadales</taxon>
        <taxon>Nitrosomonadaceae</taxon>
        <taxon>Nitrosomonas</taxon>
    </lineage>
</organism>
<evidence type="ECO:0000313" key="2">
    <source>
        <dbReference type="Proteomes" id="UP000247780"/>
    </source>
</evidence>
<reference evidence="1 2" key="1">
    <citation type="submission" date="2018-04" db="EMBL/GenBank/DDBJ databases">
        <title>Active sludge and wastewater microbial communities from Klosterneuburg, Austria.</title>
        <authorList>
            <person name="Wagner M."/>
        </authorList>
    </citation>
    <scope>NUCLEOTIDE SEQUENCE [LARGE SCALE GENOMIC DNA]</scope>
    <source>
        <strain evidence="1 2">Nm 57</strain>
    </source>
</reference>
<gene>
    <name evidence="1" type="ORF">C8R14_12922</name>
</gene>
<keyword evidence="2" id="KW-1185">Reference proteome</keyword>
<proteinExistence type="predicted"/>
<sequence length="96" mass="10888">MICIHPFDQAANLRAISSGTLCNKDSERHTMRIHGQMYLGVELPFSPDSSPDYLPMPLLYLVNAPQVVTIPYLKYHACNGMASYEILLKDKRISYL</sequence>
<protein>
    <submittedName>
        <fullName evidence="1">Uncharacterized protein</fullName>
    </submittedName>
</protein>
<comment type="caution">
    <text evidence="1">The sequence shown here is derived from an EMBL/GenBank/DDBJ whole genome shotgun (WGS) entry which is preliminary data.</text>
</comment>
<dbReference type="EMBL" id="QICQ01000029">
    <property type="protein sequence ID" value="PXV77305.1"/>
    <property type="molecule type" value="Genomic_DNA"/>
</dbReference>
<evidence type="ECO:0000313" key="1">
    <source>
        <dbReference type="EMBL" id="PXV77305.1"/>
    </source>
</evidence>